<feature type="transmembrane region" description="Helical" evidence="1">
    <location>
        <begin position="102"/>
        <end position="121"/>
    </location>
</feature>
<keyword evidence="1" id="KW-0472">Membrane</keyword>
<proteinExistence type="predicted"/>
<protein>
    <submittedName>
        <fullName evidence="2">Uncharacterized protein</fullName>
    </submittedName>
</protein>
<sequence>MQETSHFDAFDLQNKMIKRRRELLPIWIKVFIWIFFLLALISILILAFGIFLEKIDLSLYGLETEKIYSPIGISVCILYLYKGLVSYGLWFEKDWGPAAGKFDAILGFVVCLFVMFVLPFLTEPHMNLRLEILVLIPYLRSMQKLEHSWKKV</sequence>
<keyword evidence="1" id="KW-1133">Transmembrane helix</keyword>
<comment type="caution">
    <text evidence="2">The sequence shown here is derived from an EMBL/GenBank/DDBJ whole genome shotgun (WGS) entry which is preliminary data.</text>
</comment>
<reference evidence="2" key="1">
    <citation type="submission" date="2020-12" db="EMBL/GenBank/DDBJ databases">
        <authorList>
            <person name="Rodrigo-Torres L."/>
            <person name="Arahal R. D."/>
            <person name="Lucena T."/>
        </authorList>
    </citation>
    <scope>NUCLEOTIDE SEQUENCE</scope>
    <source>
        <strain evidence="2">CECT 9390</strain>
    </source>
</reference>
<dbReference type="AlphaFoldDB" id="A0A9N8QVM9"/>
<accession>A0A9N8QVM9</accession>
<dbReference type="Proteomes" id="UP000662618">
    <property type="component" value="Unassembled WGS sequence"/>
</dbReference>
<name>A0A9N8QVM9_9FLAO</name>
<evidence type="ECO:0000256" key="1">
    <source>
        <dbReference type="SAM" id="Phobius"/>
    </source>
</evidence>
<dbReference type="RefSeq" id="WP_162088978.1">
    <property type="nucleotide sequence ID" value="NZ_CAJIMS010000001.1"/>
</dbReference>
<evidence type="ECO:0000313" key="3">
    <source>
        <dbReference type="Proteomes" id="UP000662618"/>
    </source>
</evidence>
<gene>
    <name evidence="2" type="ORF">CHRY9390_02744</name>
</gene>
<evidence type="ECO:0000313" key="2">
    <source>
        <dbReference type="EMBL" id="CAD7814021.1"/>
    </source>
</evidence>
<organism evidence="2 3">
    <name type="scientific">Chryseobacterium aquaeductus</name>
    <dbReference type="NCBI Taxonomy" id="2675056"/>
    <lineage>
        <taxon>Bacteria</taxon>
        <taxon>Pseudomonadati</taxon>
        <taxon>Bacteroidota</taxon>
        <taxon>Flavobacteriia</taxon>
        <taxon>Flavobacteriales</taxon>
        <taxon>Weeksellaceae</taxon>
        <taxon>Chryseobacterium group</taxon>
        <taxon>Chryseobacterium</taxon>
    </lineage>
</organism>
<dbReference type="EMBL" id="CAJIMS010000001">
    <property type="protein sequence ID" value="CAD7814021.1"/>
    <property type="molecule type" value="Genomic_DNA"/>
</dbReference>
<feature type="transmembrane region" description="Helical" evidence="1">
    <location>
        <begin position="71"/>
        <end position="90"/>
    </location>
</feature>
<keyword evidence="3" id="KW-1185">Reference proteome</keyword>
<keyword evidence="1" id="KW-0812">Transmembrane</keyword>
<feature type="transmembrane region" description="Helical" evidence="1">
    <location>
        <begin position="26"/>
        <end position="51"/>
    </location>
</feature>